<evidence type="ECO:0000256" key="1">
    <source>
        <dbReference type="SAM" id="MobiDB-lite"/>
    </source>
</evidence>
<feature type="transmembrane region" description="Helical" evidence="2">
    <location>
        <begin position="115"/>
        <end position="132"/>
    </location>
</feature>
<evidence type="ECO:0000313" key="5">
    <source>
        <dbReference type="Proteomes" id="UP000572268"/>
    </source>
</evidence>
<feature type="transmembrane region" description="Helical" evidence="2">
    <location>
        <begin position="85"/>
        <end position="103"/>
    </location>
</feature>
<reference evidence="4 5" key="1">
    <citation type="submission" date="2020-04" db="EMBL/GenBank/DDBJ databases">
        <title>Perkinsus olseni comparative genomics.</title>
        <authorList>
            <person name="Bogema D.R."/>
        </authorList>
    </citation>
    <scope>NUCLEOTIDE SEQUENCE [LARGE SCALE GENOMIC DNA]</scope>
    <source>
        <strain evidence="4">ATCC PRA-31</strain>
    </source>
</reference>
<feature type="compositionally biased region" description="Low complexity" evidence="1">
    <location>
        <begin position="390"/>
        <end position="399"/>
    </location>
</feature>
<keyword evidence="3" id="KW-0732">Signal</keyword>
<evidence type="ECO:0000256" key="2">
    <source>
        <dbReference type="SAM" id="Phobius"/>
    </source>
</evidence>
<feature type="compositionally biased region" description="Basic and acidic residues" evidence="1">
    <location>
        <begin position="905"/>
        <end position="914"/>
    </location>
</feature>
<feature type="region of interest" description="Disordered" evidence="1">
    <location>
        <begin position="387"/>
        <end position="408"/>
    </location>
</feature>
<dbReference type="AlphaFoldDB" id="A0A7J6L369"/>
<comment type="caution">
    <text evidence="4">The sequence shown here is derived from an EMBL/GenBank/DDBJ whole genome shotgun (WGS) entry which is preliminary data.</text>
</comment>
<keyword evidence="2" id="KW-0812">Transmembrane</keyword>
<feature type="transmembrane region" description="Helical" evidence="2">
    <location>
        <begin position="279"/>
        <end position="301"/>
    </location>
</feature>
<feature type="transmembrane region" description="Helical" evidence="2">
    <location>
        <begin position="316"/>
        <end position="335"/>
    </location>
</feature>
<feature type="transmembrane region" description="Helical" evidence="2">
    <location>
        <begin position="57"/>
        <end position="79"/>
    </location>
</feature>
<dbReference type="SUPFAM" id="SSF103481">
    <property type="entry name" value="Multidrug resistance efflux transporter EmrE"/>
    <property type="match status" value="1"/>
</dbReference>
<proteinExistence type="predicted"/>
<dbReference type="EMBL" id="JABANN010000765">
    <property type="protein sequence ID" value="KAF4653920.1"/>
    <property type="molecule type" value="Genomic_DNA"/>
</dbReference>
<protein>
    <submittedName>
        <fullName evidence="4">Uncharacterized protein</fullName>
    </submittedName>
</protein>
<feature type="transmembrane region" description="Helical" evidence="2">
    <location>
        <begin position="342"/>
        <end position="360"/>
    </location>
</feature>
<accession>A0A7J6L369</accession>
<evidence type="ECO:0000256" key="3">
    <source>
        <dbReference type="SAM" id="SignalP"/>
    </source>
</evidence>
<name>A0A7J6L369_PEROL</name>
<feature type="transmembrane region" description="Helical" evidence="2">
    <location>
        <begin position="176"/>
        <end position="195"/>
    </location>
</feature>
<evidence type="ECO:0000313" key="4">
    <source>
        <dbReference type="EMBL" id="KAF4653920.1"/>
    </source>
</evidence>
<dbReference type="Proteomes" id="UP000572268">
    <property type="component" value="Unassembled WGS sequence"/>
</dbReference>
<feature type="transmembrane region" description="Helical" evidence="2">
    <location>
        <begin position="215"/>
        <end position="239"/>
    </location>
</feature>
<feature type="transmembrane region" description="Helical" evidence="2">
    <location>
        <begin position="138"/>
        <end position="155"/>
    </location>
</feature>
<gene>
    <name evidence="4" type="ORF">FOL46_008945</name>
</gene>
<feature type="region of interest" description="Disordered" evidence="1">
    <location>
        <begin position="879"/>
        <end position="914"/>
    </location>
</feature>
<keyword evidence="2" id="KW-0472">Membrane</keyword>
<sequence length="914" mass="97772">MSSSSWLPPVLLSTSCWALSDICCDHLIDASGHTMNGEGDAKVALSSSPRPSVSPEFMALVGAVLSLALGLVGLALLPLPEVPSLEWLATLAGVLHFLSYYCLLRAYSEIPSTVITPLLQLSALLMLPLHAITGTKPISPLTIMATVVTTIGGLLPAVRGDITLLVQPGFWCGDRGLGVSLCILSEVLSVAYNILMHFCTHTSATSGYPLVEDFLLSSAFAAYSRCGNGLCALSLVLMVPSIRYGMIRPRAERRLMLVQDATTKSPTLRRVRVRLGFKCLAGALLSQGLSLLGVSLAPFAYARCSSAALVNAAEGGLQQVCNLVLAVFLWSVAGVGRPASDIGVKVASAIVVLAGLYMSTADRLCIHGVFGTSRPLPLGDVERFAAQQWPDDGPGSAPSRGGGPRAHQRPRQTFLIVNAAGTDVATSNSAVGEEIVFVYPWSALAPSADAVDNSRLLLPDLHSILSGAKLSSDDAVEDRKWLVPDSVDAAFRAQAKTWLELTKTKWLSLVKSHDKVKGLVACLALQERAANALGEWVKLCGRRLEAVDAGSAKERLKRLEARVRAAMVILEEQLPAVGLEEAVSASLPDSPNTLVDLLPYEKVKAFLVDTLSRISRTQSSLDEWSEHAKARSSETLRVEFTQVASVTLTRELAVLKSLVEKIVDDVRPALLANLPMPTSTGQEVLEREKEIRRILSDDLELSVVARGEEAYRACLVAWESRQKQVLAICSDAGRAAGIARSVEAEGRMLIEVVTQLERKSSSNVAHIEKSAEAYKGYVAEVVRRRKAHDEYVNLVHVAETKIAAALRKEMIARHEFASTIGRHLPSSLADQLIGRAAPRVTIDFDADADGVSMLPLLTDADIPDAGGARVNMEDGRTVASCEDGNVSGSSLAKSEVHSKSSGSGDRGDQSTPRE</sequence>
<keyword evidence="2" id="KW-1133">Transmembrane helix</keyword>
<organism evidence="4 5">
    <name type="scientific">Perkinsus olseni</name>
    <name type="common">Perkinsus atlanticus</name>
    <dbReference type="NCBI Taxonomy" id="32597"/>
    <lineage>
        <taxon>Eukaryota</taxon>
        <taxon>Sar</taxon>
        <taxon>Alveolata</taxon>
        <taxon>Perkinsozoa</taxon>
        <taxon>Perkinsea</taxon>
        <taxon>Perkinsida</taxon>
        <taxon>Perkinsidae</taxon>
        <taxon>Perkinsus</taxon>
    </lineage>
</organism>
<feature type="signal peptide" evidence="3">
    <location>
        <begin position="1"/>
        <end position="18"/>
    </location>
</feature>
<dbReference type="InterPro" id="IPR037185">
    <property type="entry name" value="EmrE-like"/>
</dbReference>
<feature type="chain" id="PRO_5029506622" evidence="3">
    <location>
        <begin position="19"/>
        <end position="914"/>
    </location>
</feature>